<keyword evidence="2" id="KW-1185">Reference proteome</keyword>
<accession>A0A226QMY0</accession>
<dbReference type="RefSeq" id="WP_089098051.1">
    <property type="nucleotide sequence ID" value="NZ_NDYL01000002.1"/>
</dbReference>
<dbReference type="Gene3D" id="2.40.50.140">
    <property type="entry name" value="Nucleic acid-binding proteins"/>
    <property type="match status" value="1"/>
</dbReference>
<proteinExistence type="predicted"/>
<sequence length="118" mass="13435">MKRTINISVLILVLAGLWFLGDWSQQTQVNEGATTMEGFIVFQNDAVYLVEDTDFNKDDAENLSIQEIISKYKFVAKLNISNSSSLKDIHNGDKVKIWYLEILESVPAKIKVLKIEKI</sequence>
<reference evidence="1 2" key="1">
    <citation type="submission" date="2017-04" db="EMBL/GenBank/DDBJ databases">
        <title>The genome sequence of Parageobacillus galactosidasius DSM 18751.</title>
        <authorList>
            <person name="Ramaloko W.T."/>
            <person name="Koen N."/>
            <person name="Polliack S."/>
            <person name="Aliyu H."/>
            <person name="Lebre P."/>
            <person name="Mohr T."/>
            <person name="Oswald F."/>
            <person name="Zwick M."/>
            <person name="Neumann A."/>
            <person name="Syldatk C."/>
            <person name="Cowan D."/>
            <person name="De Maayer P."/>
        </authorList>
    </citation>
    <scope>NUCLEOTIDE SEQUENCE [LARGE SCALE GENOMIC DNA]</scope>
    <source>
        <strain evidence="1 2">DSM 18751</strain>
    </source>
</reference>
<dbReference type="Pfam" id="PF11518">
    <property type="entry name" value="DUF3221"/>
    <property type="match status" value="1"/>
</dbReference>
<dbReference type="EMBL" id="NDYL01000002">
    <property type="protein sequence ID" value="OXB92802.1"/>
    <property type="molecule type" value="Genomic_DNA"/>
</dbReference>
<protein>
    <recommendedName>
        <fullName evidence="3">DUF3221 domain-containing protein</fullName>
    </recommendedName>
</protein>
<gene>
    <name evidence="1" type="ORF">B9L23_16795</name>
</gene>
<evidence type="ECO:0000313" key="2">
    <source>
        <dbReference type="Proteomes" id="UP000198394"/>
    </source>
</evidence>
<dbReference type="InterPro" id="IPR012340">
    <property type="entry name" value="NA-bd_OB-fold"/>
</dbReference>
<dbReference type="InterPro" id="IPR021598">
    <property type="entry name" value="DUF3221"/>
</dbReference>
<comment type="caution">
    <text evidence="1">The sequence shown here is derived from an EMBL/GenBank/DDBJ whole genome shotgun (WGS) entry which is preliminary data.</text>
</comment>
<dbReference type="AlphaFoldDB" id="A0A226QMY0"/>
<evidence type="ECO:0008006" key="3">
    <source>
        <dbReference type="Google" id="ProtNLM"/>
    </source>
</evidence>
<dbReference type="Proteomes" id="UP000198394">
    <property type="component" value="Unassembled WGS sequence"/>
</dbReference>
<organism evidence="1 2">
    <name type="scientific">Parageobacillus galactosidasius</name>
    <dbReference type="NCBI Taxonomy" id="883812"/>
    <lineage>
        <taxon>Bacteria</taxon>
        <taxon>Bacillati</taxon>
        <taxon>Bacillota</taxon>
        <taxon>Bacilli</taxon>
        <taxon>Bacillales</taxon>
        <taxon>Anoxybacillaceae</taxon>
        <taxon>Parageobacillus</taxon>
    </lineage>
</organism>
<evidence type="ECO:0000313" key="1">
    <source>
        <dbReference type="EMBL" id="OXB92802.1"/>
    </source>
</evidence>
<name>A0A226QMY0_9BACL</name>